<comment type="caution">
    <text evidence="1">The sequence shown here is derived from an EMBL/GenBank/DDBJ whole genome shotgun (WGS) entry which is preliminary data.</text>
</comment>
<dbReference type="InterPro" id="IPR007739">
    <property type="entry name" value="RgpF"/>
</dbReference>
<dbReference type="Pfam" id="PF05045">
    <property type="entry name" value="RgpF"/>
    <property type="match status" value="1"/>
</dbReference>
<gene>
    <name evidence="1" type="ORF">GJ654_09635</name>
</gene>
<dbReference type="OrthoDB" id="9816424at2"/>
<dbReference type="RefSeq" id="WP_155445941.1">
    <property type="nucleotide sequence ID" value="NZ_JAOQNR010000006.1"/>
</dbReference>
<dbReference type="Proteomes" id="UP000439113">
    <property type="component" value="Unassembled WGS sequence"/>
</dbReference>
<evidence type="ECO:0000313" key="1">
    <source>
        <dbReference type="EMBL" id="MTV31256.1"/>
    </source>
</evidence>
<accession>A0A6N8DN15</accession>
<name>A0A6N8DN15_RHOAC</name>
<organism evidence="1 2">
    <name type="scientific">Rhodoblastus acidophilus</name>
    <name type="common">Rhodopseudomonas acidophila</name>
    <dbReference type="NCBI Taxonomy" id="1074"/>
    <lineage>
        <taxon>Bacteria</taxon>
        <taxon>Pseudomonadati</taxon>
        <taxon>Pseudomonadota</taxon>
        <taxon>Alphaproteobacteria</taxon>
        <taxon>Hyphomicrobiales</taxon>
        <taxon>Rhodoblastaceae</taxon>
        <taxon>Rhodoblastus</taxon>
    </lineage>
</organism>
<evidence type="ECO:0000313" key="2">
    <source>
        <dbReference type="Proteomes" id="UP000439113"/>
    </source>
</evidence>
<dbReference type="EMBL" id="WNKS01000006">
    <property type="protein sequence ID" value="MTV31256.1"/>
    <property type="molecule type" value="Genomic_DNA"/>
</dbReference>
<dbReference type="AlphaFoldDB" id="A0A6N8DN15"/>
<proteinExistence type="predicted"/>
<evidence type="ECO:0008006" key="3">
    <source>
        <dbReference type="Google" id="ProtNLM"/>
    </source>
</evidence>
<protein>
    <recommendedName>
        <fullName evidence="3">Rhamnan synthesis protein F</fullName>
    </recommendedName>
</protein>
<reference evidence="1 2" key="1">
    <citation type="submission" date="2019-11" db="EMBL/GenBank/DDBJ databases">
        <title>Whole-genome sequence of a Rhodoblastus acidophilus DSM 142.</title>
        <authorList>
            <person name="Kyndt J.A."/>
            <person name="Meyer T.E."/>
        </authorList>
    </citation>
    <scope>NUCLEOTIDE SEQUENCE [LARGE SCALE GENOMIC DNA]</scope>
    <source>
        <strain evidence="1 2">DSM 142</strain>
    </source>
</reference>
<sequence length="421" mass="45906">MSDDRNAMEAQAVSPMRTQPIRPWRAVRLTPRATNGESAAVEALLHRRDGSVASVRLPVHPPVFYVIPPQRTGDIVGLSSAQAEIVELGPFASLLALGRSWLTRKIKYKLVHAGLVFDLRGPTRPRRLLGAASRFLAENGLRLDSPAVSAHPELFDGFRRLAPAKAAGAAPLKIAVALHLHYEDIWPDIEAALRALPYACDLIVTCSGPDAGVEKRIRAAFPHVRFRRTENRGRDIRPFLTLIEDGSLDGYDLVCKIHGKRSATAPAVVGALWRRKIFLDLLVGAGAMVRIIDAFAVDPKLGLVGPRGFRKFRNPVAAHEWRAPSQSPDHIIATLGGDPARFAADFFAGAMFWARPAALAALQPHRFSARFEPEAGGIYDGLEVAFETAFSAIVRLAGYDIGEIDGFDDPPAIHPSFSRAR</sequence>